<dbReference type="Gene3D" id="1.20.1530.20">
    <property type="match status" value="1"/>
</dbReference>
<dbReference type="STRING" id="545696.HOLDEFILI_00777"/>
<feature type="transmembrane region" description="Helical" evidence="8">
    <location>
        <begin position="198"/>
        <end position="217"/>
    </location>
</feature>
<dbReference type="GO" id="GO:0005886">
    <property type="term" value="C:plasma membrane"/>
    <property type="evidence" value="ECO:0007669"/>
    <property type="project" value="UniProtKB-SubCell"/>
</dbReference>
<dbReference type="InterPro" id="IPR004776">
    <property type="entry name" value="Mem_transp_PIN-like"/>
</dbReference>
<feature type="transmembrane region" description="Helical" evidence="8">
    <location>
        <begin position="170"/>
        <end position="192"/>
    </location>
</feature>
<evidence type="ECO:0000256" key="5">
    <source>
        <dbReference type="ARBA" id="ARBA00022692"/>
    </source>
</evidence>
<comment type="similarity">
    <text evidence="2">Belongs to the auxin efflux carrier (TC 2.A.69) family.</text>
</comment>
<evidence type="ECO:0000256" key="3">
    <source>
        <dbReference type="ARBA" id="ARBA00022448"/>
    </source>
</evidence>
<evidence type="ECO:0000256" key="4">
    <source>
        <dbReference type="ARBA" id="ARBA00022475"/>
    </source>
</evidence>
<sequence length="316" mass="34230">MQGGKPMFDLSVLLNVEMQILIFFGLGLLLKKRGVTDGPIDAFLSTLILNLIMPVNIFLSFYRSVSVAVLKESLLLVLAGVIVVVLVLGMSRLLPKSMPLEKKRIAQYSMLISNGSLIGLPLIEGLCGSMGVVYANIFMIPTRILSFCSGEKYFNTEWKPAGALSVMKKFFFNPITIAMILGFLFNLARIPLPGGLDAVFSSLSGCMSPLALLLVGSTLLDRESTSMGLSKDIVQISLFRLIIAPFLTWIVGVALHLSTPQLIAAVLVNATPVASTATIFCRKYNGNTSYTSRCVFFSTVFSLFTLVLVSATMSMG</sequence>
<dbReference type="Proteomes" id="UP000005950">
    <property type="component" value="Unassembled WGS sequence"/>
</dbReference>
<dbReference type="GO" id="GO:0055085">
    <property type="term" value="P:transmembrane transport"/>
    <property type="evidence" value="ECO:0007669"/>
    <property type="project" value="InterPro"/>
</dbReference>
<accession>B9Y4P6</accession>
<dbReference type="eggNOG" id="COG0679">
    <property type="taxonomic scope" value="Bacteria"/>
</dbReference>
<evidence type="ECO:0000313" key="9">
    <source>
        <dbReference type="EMBL" id="EEF69055.1"/>
    </source>
</evidence>
<comment type="caution">
    <text evidence="9">The sequence shown here is derived from an EMBL/GenBank/DDBJ whole genome shotgun (WGS) entry which is preliminary data.</text>
</comment>
<dbReference type="PANTHER" id="PTHR36838:SF3">
    <property type="entry name" value="TRANSPORTER AUXIN EFFLUX CARRIER EC FAMILY"/>
    <property type="match status" value="1"/>
</dbReference>
<comment type="subcellular location">
    <subcellularLocation>
        <location evidence="1">Cell membrane</location>
        <topology evidence="1">Multi-pass membrane protein</topology>
    </subcellularLocation>
</comment>
<evidence type="ECO:0000313" key="10">
    <source>
        <dbReference type="Proteomes" id="UP000005950"/>
    </source>
</evidence>
<proteinExistence type="inferred from homology"/>
<dbReference type="PANTHER" id="PTHR36838">
    <property type="entry name" value="AUXIN EFFLUX CARRIER FAMILY PROTEIN"/>
    <property type="match status" value="1"/>
</dbReference>
<feature type="transmembrane region" description="Helical" evidence="8">
    <location>
        <begin position="263"/>
        <end position="282"/>
    </location>
</feature>
<feature type="transmembrane region" description="Helical" evidence="8">
    <location>
        <begin position="129"/>
        <end position="149"/>
    </location>
</feature>
<evidence type="ECO:0000256" key="1">
    <source>
        <dbReference type="ARBA" id="ARBA00004651"/>
    </source>
</evidence>
<feature type="transmembrane region" description="Helical" evidence="8">
    <location>
        <begin position="238"/>
        <end position="257"/>
    </location>
</feature>
<keyword evidence="6 8" id="KW-1133">Transmembrane helix</keyword>
<feature type="transmembrane region" description="Helical" evidence="8">
    <location>
        <begin position="294"/>
        <end position="313"/>
    </location>
</feature>
<evidence type="ECO:0000256" key="7">
    <source>
        <dbReference type="ARBA" id="ARBA00023136"/>
    </source>
</evidence>
<evidence type="ECO:0000256" key="6">
    <source>
        <dbReference type="ARBA" id="ARBA00022989"/>
    </source>
</evidence>
<reference evidence="9 10" key="2">
    <citation type="submission" date="2009-02" db="EMBL/GenBank/DDBJ databases">
        <title>Draft genome sequence of Holdemania filiformis DSM 12042.</title>
        <authorList>
            <person name="Sudarsanam P."/>
            <person name="Ley R."/>
            <person name="Guruge J."/>
            <person name="Turnbaugh P.J."/>
            <person name="Mahowald M."/>
            <person name="Liep D."/>
            <person name="Gordon J."/>
        </authorList>
    </citation>
    <scope>NUCLEOTIDE SEQUENCE [LARGE SCALE GENOMIC DNA]</scope>
    <source>
        <strain evidence="9 10">DSM 12042</strain>
    </source>
</reference>
<gene>
    <name evidence="9" type="ORF">HOLDEFILI_00777</name>
</gene>
<dbReference type="AlphaFoldDB" id="B9Y4P6"/>
<reference evidence="9 10" key="1">
    <citation type="submission" date="2008-12" db="EMBL/GenBank/DDBJ databases">
        <authorList>
            <person name="Fulton L."/>
            <person name="Clifton S."/>
            <person name="Fulton B."/>
            <person name="Xu J."/>
            <person name="Minx P."/>
            <person name="Pepin K.H."/>
            <person name="Johnson M."/>
            <person name="Bhonagiri V."/>
            <person name="Nash W.E."/>
            <person name="Mardis E.R."/>
            <person name="Wilson R.K."/>
        </authorList>
    </citation>
    <scope>NUCLEOTIDE SEQUENCE [LARGE SCALE GENOMIC DNA]</scope>
    <source>
        <strain evidence="9 10">DSM 12042</strain>
    </source>
</reference>
<feature type="transmembrane region" description="Helical" evidence="8">
    <location>
        <begin position="12"/>
        <end position="30"/>
    </location>
</feature>
<name>B9Y4P6_9FIRM</name>
<feature type="transmembrane region" description="Helical" evidence="8">
    <location>
        <begin position="74"/>
        <end position="93"/>
    </location>
</feature>
<dbReference type="Pfam" id="PF03547">
    <property type="entry name" value="Mem_trans"/>
    <property type="match status" value="2"/>
</dbReference>
<organism evidence="9 10">
    <name type="scientific">Holdemania filiformis DSM 12042</name>
    <dbReference type="NCBI Taxonomy" id="545696"/>
    <lineage>
        <taxon>Bacteria</taxon>
        <taxon>Bacillati</taxon>
        <taxon>Bacillota</taxon>
        <taxon>Erysipelotrichia</taxon>
        <taxon>Erysipelotrichales</taxon>
        <taxon>Erysipelotrichaceae</taxon>
        <taxon>Holdemania</taxon>
    </lineage>
</organism>
<keyword evidence="7 8" id="KW-0472">Membrane</keyword>
<dbReference type="OrthoDB" id="9798064at2"/>
<feature type="transmembrane region" description="Helical" evidence="8">
    <location>
        <begin position="42"/>
        <end position="62"/>
    </location>
</feature>
<keyword evidence="5 8" id="KW-0812">Transmembrane</keyword>
<keyword evidence="4" id="KW-1003">Cell membrane</keyword>
<evidence type="ECO:0000256" key="8">
    <source>
        <dbReference type="SAM" id="Phobius"/>
    </source>
</evidence>
<protein>
    <submittedName>
        <fullName evidence="9">Transporter, auxin efflux carrier (AEC) family protein</fullName>
    </submittedName>
</protein>
<keyword evidence="3" id="KW-0813">Transport</keyword>
<dbReference type="EMBL" id="ACCF01000049">
    <property type="protein sequence ID" value="EEF69055.1"/>
    <property type="molecule type" value="Genomic_DNA"/>
</dbReference>
<dbReference type="HOGENOM" id="CLU_056175_1_1_9"/>
<evidence type="ECO:0000256" key="2">
    <source>
        <dbReference type="ARBA" id="ARBA00010145"/>
    </source>
</evidence>
<dbReference type="InterPro" id="IPR038770">
    <property type="entry name" value="Na+/solute_symporter_sf"/>
</dbReference>